<dbReference type="AlphaFoldDB" id="A0A9X2ZJT5"/>
<dbReference type="EMBL" id="JAOZEW010000026">
    <property type="protein sequence ID" value="MCV9930047.1"/>
    <property type="molecule type" value="Genomic_DNA"/>
</dbReference>
<dbReference type="Gene3D" id="3.30.470.20">
    <property type="entry name" value="ATP-grasp fold, B domain"/>
    <property type="match status" value="1"/>
</dbReference>
<dbReference type="RefSeq" id="WP_264208128.1">
    <property type="nucleotide sequence ID" value="NZ_JAOZEW010000026.1"/>
</dbReference>
<protein>
    <submittedName>
        <fullName evidence="1">Grasp-with-spasm system ATP-grasp peptide maturase</fullName>
    </submittedName>
</protein>
<organism evidence="1 2">
    <name type="scientific">Flavobacterium shii</name>
    <dbReference type="NCBI Taxonomy" id="2987687"/>
    <lineage>
        <taxon>Bacteria</taxon>
        <taxon>Pseudomonadati</taxon>
        <taxon>Bacteroidota</taxon>
        <taxon>Flavobacteriia</taxon>
        <taxon>Flavobacteriales</taxon>
        <taxon>Flavobacteriaceae</taxon>
        <taxon>Flavobacterium</taxon>
    </lineage>
</organism>
<evidence type="ECO:0000313" key="1">
    <source>
        <dbReference type="EMBL" id="MCV9930047.1"/>
    </source>
</evidence>
<accession>A0A9X2ZJT5</accession>
<proteinExistence type="predicted"/>
<keyword evidence="2" id="KW-1185">Reference proteome</keyword>
<name>A0A9X2ZJT5_9FLAO</name>
<reference evidence="1" key="1">
    <citation type="submission" date="2022-10" db="EMBL/GenBank/DDBJ databases">
        <title>Two novel species of Flavobacterium.</title>
        <authorList>
            <person name="Liu Q."/>
            <person name="Xin Y.-H."/>
        </authorList>
    </citation>
    <scope>NUCLEOTIDE SEQUENCE</scope>
    <source>
        <strain evidence="1">LS1R49</strain>
    </source>
</reference>
<gene>
    <name evidence="1" type="primary">gwsG</name>
    <name evidence="1" type="ORF">OIU83_20470</name>
</gene>
<dbReference type="Proteomes" id="UP001151079">
    <property type="component" value="Unassembled WGS sequence"/>
</dbReference>
<dbReference type="SUPFAM" id="SSF56059">
    <property type="entry name" value="Glutathione synthetase ATP-binding domain-like"/>
    <property type="match status" value="1"/>
</dbReference>
<dbReference type="InterPro" id="IPR026455">
    <property type="entry name" value="GRASP_w_spasm"/>
</dbReference>
<evidence type="ECO:0000313" key="2">
    <source>
        <dbReference type="Proteomes" id="UP001151079"/>
    </source>
</evidence>
<sequence length="323" mass="37736">MILILSKPVDKDTDCVMDWLNFLKAPVLRINDEELMQGNVVFFYNISNEENSYFETLSQRVYLKDITVVWYRKFGFLSDYERRLDSVRDLVVFLHNEFKALRELILSLLDGKKWLFERNVKKSKIEVLSIAKDIGMNIPNTLVTTERHKLDAFLKSNNGLIITKPIAESTNIKLENTYASLSTAIVNTVNGLNKRFSPSFFQEYIDKEIELRIFYLMGKCYPMAIFSQNNPQTKVDFRDYDWETPNRFIPYVIPIELENNIDLLMKKLKLNTGSLDVIKASKDEKYYFLEVNPSGQFGMTAFPCNYPLHKHVAQKLISLNDEK</sequence>
<dbReference type="NCBIfam" id="TIGR04192">
    <property type="entry name" value="GRASP_w_spasm"/>
    <property type="match status" value="1"/>
</dbReference>
<comment type="caution">
    <text evidence="1">The sequence shown here is derived from an EMBL/GenBank/DDBJ whole genome shotgun (WGS) entry which is preliminary data.</text>
</comment>